<name>A0ABP6W6D6_9PSEU</name>
<dbReference type="Proteomes" id="UP001500689">
    <property type="component" value="Unassembled WGS sequence"/>
</dbReference>
<reference evidence="3" key="1">
    <citation type="journal article" date="2019" name="Int. J. Syst. Evol. Microbiol.">
        <title>The Global Catalogue of Microorganisms (GCM) 10K type strain sequencing project: providing services to taxonomists for standard genome sequencing and annotation.</title>
        <authorList>
            <consortium name="The Broad Institute Genomics Platform"/>
            <consortium name="The Broad Institute Genome Sequencing Center for Infectious Disease"/>
            <person name="Wu L."/>
            <person name="Ma J."/>
        </authorList>
    </citation>
    <scope>NUCLEOTIDE SEQUENCE [LARGE SCALE GENOMIC DNA]</scope>
    <source>
        <strain evidence="3">JCM 16898</strain>
    </source>
</reference>
<gene>
    <name evidence="2" type="ORF">GCM10022222_31540</name>
</gene>
<evidence type="ECO:0000256" key="1">
    <source>
        <dbReference type="SAM" id="MobiDB-lite"/>
    </source>
</evidence>
<dbReference type="EMBL" id="BAAAZN010000006">
    <property type="protein sequence ID" value="GAA3545626.1"/>
    <property type="molecule type" value="Genomic_DNA"/>
</dbReference>
<evidence type="ECO:0000313" key="2">
    <source>
        <dbReference type="EMBL" id="GAA3545626.1"/>
    </source>
</evidence>
<protein>
    <submittedName>
        <fullName evidence="2">Uncharacterized protein</fullName>
    </submittedName>
</protein>
<feature type="compositionally biased region" description="Polar residues" evidence="1">
    <location>
        <begin position="30"/>
        <end position="44"/>
    </location>
</feature>
<accession>A0ABP6W6D6</accession>
<comment type="caution">
    <text evidence="2">The sequence shown here is derived from an EMBL/GenBank/DDBJ whole genome shotgun (WGS) entry which is preliminary data.</text>
</comment>
<sequence length="63" mass="6530">MTADLPCKRPAGTFTSRQPSDVAEPAPATASGTQRNEPAGTTSDAGHWRVFAPDLEEAGCSRG</sequence>
<proteinExistence type="predicted"/>
<keyword evidence="3" id="KW-1185">Reference proteome</keyword>
<evidence type="ECO:0000313" key="3">
    <source>
        <dbReference type="Proteomes" id="UP001500689"/>
    </source>
</evidence>
<organism evidence="2 3">
    <name type="scientific">Amycolatopsis ultiminotia</name>
    <dbReference type="NCBI Taxonomy" id="543629"/>
    <lineage>
        <taxon>Bacteria</taxon>
        <taxon>Bacillati</taxon>
        <taxon>Actinomycetota</taxon>
        <taxon>Actinomycetes</taxon>
        <taxon>Pseudonocardiales</taxon>
        <taxon>Pseudonocardiaceae</taxon>
        <taxon>Amycolatopsis</taxon>
    </lineage>
</organism>
<feature type="region of interest" description="Disordered" evidence="1">
    <location>
        <begin position="1"/>
        <end position="63"/>
    </location>
</feature>